<keyword evidence="4" id="KW-0175">Coiled coil</keyword>
<dbReference type="PANTHER" id="PTHR24198:SF165">
    <property type="entry name" value="ANKYRIN REPEAT-CONTAINING PROTEIN-RELATED"/>
    <property type="match status" value="1"/>
</dbReference>
<dbReference type="SMART" id="SM00248">
    <property type="entry name" value="ANK"/>
    <property type="match status" value="8"/>
</dbReference>
<dbReference type="VEuPathDB" id="CryptoDB:Cvel_3314"/>
<feature type="repeat" description="ANK" evidence="3">
    <location>
        <begin position="261"/>
        <end position="293"/>
    </location>
</feature>
<dbReference type="Gene3D" id="1.25.40.20">
    <property type="entry name" value="Ankyrin repeat-containing domain"/>
    <property type="match status" value="2"/>
</dbReference>
<evidence type="ECO:0000256" key="3">
    <source>
        <dbReference type="PROSITE-ProRule" id="PRU00023"/>
    </source>
</evidence>
<dbReference type="PANTHER" id="PTHR24198">
    <property type="entry name" value="ANKYRIN REPEAT AND PROTEIN KINASE DOMAIN-CONTAINING PROTEIN"/>
    <property type="match status" value="1"/>
</dbReference>
<feature type="repeat" description="ANK" evidence="3">
    <location>
        <begin position="219"/>
        <end position="251"/>
    </location>
</feature>
<accession>A0A0G4FGF2</accession>
<gene>
    <name evidence="5" type="ORF">Cvel_3314</name>
</gene>
<dbReference type="PhylomeDB" id="A0A0G4FGF2"/>
<dbReference type="PROSITE" id="PS50088">
    <property type="entry name" value="ANK_REPEAT"/>
    <property type="match status" value="6"/>
</dbReference>
<dbReference type="PROSITE" id="PS50297">
    <property type="entry name" value="ANK_REP_REGION"/>
    <property type="match status" value="5"/>
</dbReference>
<evidence type="ECO:0000256" key="4">
    <source>
        <dbReference type="SAM" id="Coils"/>
    </source>
</evidence>
<evidence type="ECO:0000313" key="5">
    <source>
        <dbReference type="EMBL" id="CEM12426.1"/>
    </source>
</evidence>
<keyword evidence="2 3" id="KW-0040">ANK repeat</keyword>
<dbReference type="EMBL" id="CDMZ01000352">
    <property type="protein sequence ID" value="CEM12426.1"/>
    <property type="molecule type" value="Genomic_DNA"/>
</dbReference>
<dbReference type="PRINTS" id="PR01415">
    <property type="entry name" value="ANKYRIN"/>
</dbReference>
<dbReference type="AlphaFoldDB" id="A0A0G4FGF2"/>
<sequence>MVGRDALEVFFMFDASTFVRVRRPEWQSGRLPSSPLEFLDQLGVGSVRKEDVKGPFDFSSHLLRVQRDGCADIVVSSHSGEDLRALAEVLEGLRKAQAESVLEGKAETGAAAPMACVQILIMPQLTEGPFSCGSTVSKETEVEVERLREELARVKAESERVTAEKDREIRNLRAQRDMLRAEKTRKERELSGMKAALAKAHTPQKAQEAVLKVMKTPQERGEMLHAAVERNDIEEVKLLVRMGADLETESNVFGLKKKNLCGQTPLYRAAAKKRLEIMKVLTEEGAEVDVTDWEGRTPICLASGRGHLEMVKFLFGRGAKIHGKGLGNPLEDAAAGGHLKMVKFLVRKLSKIDAAVHLESALTAAAKNNHVETVKFLVEKGANIEDSNSAGRTAFFRATWFGGLETAKFLFEMGAKIDVVDRNGETPLTAAAQNGSLEIVKFLIEKGAETEVRTKKGETALDKAERYGHDEIAAMLRMGEPHTAGA</sequence>
<feature type="coiled-coil region" evidence="4">
    <location>
        <begin position="137"/>
        <end position="189"/>
    </location>
</feature>
<dbReference type="SUPFAM" id="SSF48403">
    <property type="entry name" value="Ankyrin repeat"/>
    <property type="match status" value="1"/>
</dbReference>
<evidence type="ECO:0000256" key="2">
    <source>
        <dbReference type="ARBA" id="ARBA00023043"/>
    </source>
</evidence>
<feature type="repeat" description="ANK" evidence="3">
    <location>
        <begin position="423"/>
        <end position="455"/>
    </location>
</feature>
<keyword evidence="1" id="KW-0677">Repeat</keyword>
<protein>
    <submittedName>
        <fullName evidence="5">Uncharacterized protein</fullName>
    </submittedName>
</protein>
<reference evidence="5" key="1">
    <citation type="submission" date="2014-11" db="EMBL/GenBank/DDBJ databases">
        <authorList>
            <person name="Otto D Thomas"/>
            <person name="Naeem Raeece"/>
        </authorList>
    </citation>
    <scope>NUCLEOTIDE SEQUENCE</scope>
</reference>
<dbReference type="Pfam" id="PF12796">
    <property type="entry name" value="Ank_2"/>
    <property type="match status" value="2"/>
</dbReference>
<proteinExistence type="predicted"/>
<name>A0A0G4FGF2_9ALVE</name>
<evidence type="ECO:0000256" key="1">
    <source>
        <dbReference type="ARBA" id="ARBA00022737"/>
    </source>
</evidence>
<dbReference type="Pfam" id="PF00023">
    <property type="entry name" value="Ank"/>
    <property type="match status" value="1"/>
</dbReference>
<feature type="repeat" description="ANK" evidence="3">
    <location>
        <begin position="357"/>
        <end position="389"/>
    </location>
</feature>
<feature type="repeat" description="ANK" evidence="3">
    <location>
        <begin position="390"/>
        <end position="422"/>
    </location>
</feature>
<organism evidence="5">
    <name type="scientific">Chromera velia CCMP2878</name>
    <dbReference type="NCBI Taxonomy" id="1169474"/>
    <lineage>
        <taxon>Eukaryota</taxon>
        <taxon>Sar</taxon>
        <taxon>Alveolata</taxon>
        <taxon>Colpodellida</taxon>
        <taxon>Chromeraceae</taxon>
        <taxon>Chromera</taxon>
    </lineage>
</organism>
<dbReference type="InterPro" id="IPR036770">
    <property type="entry name" value="Ankyrin_rpt-contain_sf"/>
</dbReference>
<feature type="repeat" description="ANK" evidence="3">
    <location>
        <begin position="294"/>
        <end position="326"/>
    </location>
</feature>
<dbReference type="InterPro" id="IPR002110">
    <property type="entry name" value="Ankyrin_rpt"/>
</dbReference>